<feature type="region of interest" description="Disordered" evidence="1">
    <location>
        <begin position="147"/>
        <end position="170"/>
    </location>
</feature>
<protein>
    <submittedName>
        <fullName evidence="2">Uncharacterized protein</fullName>
    </submittedName>
</protein>
<dbReference type="AlphaFoldDB" id="A0A8H2ZU40"/>
<dbReference type="EMBL" id="CAJMWR010000002">
    <property type="protein sequence ID" value="CAE6333061.1"/>
    <property type="molecule type" value="Genomic_DNA"/>
</dbReference>
<evidence type="ECO:0000313" key="3">
    <source>
        <dbReference type="Proteomes" id="UP000663840"/>
    </source>
</evidence>
<organism evidence="2 3">
    <name type="scientific">Rhizoctonia solani</name>
    <dbReference type="NCBI Taxonomy" id="456999"/>
    <lineage>
        <taxon>Eukaryota</taxon>
        <taxon>Fungi</taxon>
        <taxon>Dikarya</taxon>
        <taxon>Basidiomycota</taxon>
        <taxon>Agaricomycotina</taxon>
        <taxon>Agaricomycetes</taxon>
        <taxon>Cantharellales</taxon>
        <taxon>Ceratobasidiaceae</taxon>
        <taxon>Rhizoctonia</taxon>
    </lineage>
</organism>
<accession>A0A8H2ZU40</accession>
<sequence>MSYPDYRLVYFLTDQELIDIHKASGGTLGNFNVNSFDDTEHARQFIFNYLCPHPVRHWYASLGHESGAAFMVGKTTRNIRKAMKPDLQEKCKSMFNRGPNYCLPVPGANGLKWEMFFNDEKSRILVLDEFMGSDKVGDMYPYHPEDEDLTISRSHDNGQTSGKSAPAPKKRPFPDYRLVYFLTDQELINIHKACGGTLGNFNVNSFDDTEHARQFIFNYLCPHPVRHWYASLGHESGAAFMVGKTTRNIRKAMKPDLQEKCKSMFNRGPNYCLPVPGANGLKWEMFFNDEKSRILVLNEFMGSDRVGDLYPYRPEGVDNAVAFEKACVPT</sequence>
<dbReference type="Proteomes" id="UP000663840">
    <property type="component" value="Unassembled WGS sequence"/>
</dbReference>
<evidence type="ECO:0000256" key="1">
    <source>
        <dbReference type="SAM" id="MobiDB-lite"/>
    </source>
</evidence>
<name>A0A8H2ZU40_9AGAM</name>
<gene>
    <name evidence="2" type="ORF">RDB_LOCUS201</name>
</gene>
<reference evidence="2" key="1">
    <citation type="submission" date="2021-01" db="EMBL/GenBank/DDBJ databases">
        <authorList>
            <person name="Kaushik A."/>
        </authorList>
    </citation>
    <scope>NUCLEOTIDE SEQUENCE</scope>
    <source>
        <strain evidence="2">AG1-1A</strain>
    </source>
</reference>
<proteinExistence type="predicted"/>
<evidence type="ECO:0000313" key="2">
    <source>
        <dbReference type="EMBL" id="CAE6333061.1"/>
    </source>
</evidence>
<comment type="caution">
    <text evidence="2">The sequence shown here is derived from an EMBL/GenBank/DDBJ whole genome shotgun (WGS) entry which is preliminary data.</text>
</comment>